<feature type="region of interest" description="Disordered" evidence="1">
    <location>
        <begin position="1"/>
        <end position="30"/>
    </location>
</feature>
<protein>
    <submittedName>
        <fullName evidence="2">MC27</fullName>
    </submittedName>
</protein>
<proteinExistence type="predicted"/>
<sequence>MGIENDRRSPIATIGQTRQGRSARPPKVEVRPLTQAEEAELPTLAGGNRASIFTVGTHDLPRRIEFWGHSQPHDEALLSLLDGVVNEGAVRQDARAILAKLALLDEIVREVRDRCLDDDALGELKAEKVGIRELRAVVRAEHQPDRVQQCGLGTVASPYQTDQSLVDHPLRGFDATKVLNPESAEHHGVTSLLDPIRP</sequence>
<accession>Q8VPP6</accession>
<evidence type="ECO:0000313" key="2">
    <source>
        <dbReference type="EMBL" id="AAK62501.1"/>
    </source>
</evidence>
<dbReference type="EMBL" id="AY034092">
    <property type="protein sequence ID" value="AAK62501.1"/>
    <property type="molecule type" value="Genomic_DNA"/>
</dbReference>
<name>Q8VPP6_9MICC</name>
<keyword evidence="2" id="KW-0614">Plasmid</keyword>
<organism evidence="2">
    <name type="scientific">Micrococcus sp. 28</name>
    <dbReference type="NCBI Taxonomy" id="161213"/>
    <lineage>
        <taxon>Bacteria</taxon>
        <taxon>Bacillati</taxon>
        <taxon>Actinomycetota</taxon>
        <taxon>Actinomycetes</taxon>
        <taxon>Micrococcales</taxon>
        <taxon>Micrococcaceae</taxon>
        <taxon>Micrococcus</taxon>
    </lineage>
</organism>
<reference evidence="2" key="1">
    <citation type="submission" date="2001-05" db="EMBL/GenBank/DDBJ databases">
        <title>A 50 kb plasmid rich in mobile gene sequences isolated from a marine Micrococcus.</title>
        <authorList>
            <person name="Zhong Z."/>
            <person name="Caspi R."/>
            <person name="Mincer T."/>
            <person name="Helinski D."/>
            <person name="Knauf V."/>
            <person name="Boardman K."/>
            <person name="Wilkinson J.E."/>
            <person name="Shea T."/>
            <person name="DeLoughery C."/>
            <person name="Toukdarian A."/>
        </authorList>
    </citation>
    <scope>NUCLEOTIDE SEQUENCE</scope>
    <source>
        <strain evidence="2">28</strain>
        <plasmid evidence="2">pSD10</plasmid>
    </source>
</reference>
<geneLocation type="plasmid" evidence="2">
    <name>pSD10</name>
</geneLocation>
<evidence type="ECO:0000256" key="1">
    <source>
        <dbReference type="SAM" id="MobiDB-lite"/>
    </source>
</evidence>
<dbReference type="AlphaFoldDB" id="Q8VPP6"/>